<proteinExistence type="predicted"/>
<feature type="transmembrane region" description="Helical" evidence="1">
    <location>
        <begin position="167"/>
        <end position="191"/>
    </location>
</feature>
<reference evidence="2" key="1">
    <citation type="submission" date="2020-10" db="EMBL/GenBank/DDBJ databases">
        <authorList>
            <person name="Lu T."/>
            <person name="Wang Q."/>
            <person name="Han X."/>
        </authorList>
    </citation>
    <scope>NUCLEOTIDE SEQUENCE</scope>
    <source>
        <strain evidence="2">WQ 366</strain>
    </source>
</reference>
<feature type="transmembrane region" description="Helical" evidence="1">
    <location>
        <begin position="7"/>
        <end position="27"/>
    </location>
</feature>
<feature type="transmembrane region" description="Helical" evidence="1">
    <location>
        <begin position="373"/>
        <end position="391"/>
    </location>
</feature>
<evidence type="ECO:0008006" key="4">
    <source>
        <dbReference type="Google" id="ProtNLM"/>
    </source>
</evidence>
<dbReference type="RefSeq" id="WP_225551455.1">
    <property type="nucleotide sequence ID" value="NZ_JADEYP010000003.1"/>
</dbReference>
<feature type="transmembrane region" description="Helical" evidence="1">
    <location>
        <begin position="344"/>
        <end position="366"/>
    </location>
</feature>
<evidence type="ECO:0000256" key="1">
    <source>
        <dbReference type="SAM" id="Phobius"/>
    </source>
</evidence>
<gene>
    <name evidence="2" type="ORF">IPZ78_03015</name>
</gene>
<evidence type="ECO:0000313" key="2">
    <source>
        <dbReference type="EMBL" id="MCA5004123.1"/>
    </source>
</evidence>
<feature type="transmembrane region" description="Helical" evidence="1">
    <location>
        <begin position="33"/>
        <end position="49"/>
    </location>
</feature>
<protein>
    <recommendedName>
        <fullName evidence="4">O-Antigen ligase</fullName>
    </recommendedName>
</protein>
<feature type="transmembrane region" description="Helical" evidence="1">
    <location>
        <begin position="255"/>
        <end position="274"/>
    </location>
</feature>
<feature type="transmembrane region" description="Helical" evidence="1">
    <location>
        <begin position="203"/>
        <end position="222"/>
    </location>
</feature>
<feature type="transmembrane region" description="Helical" evidence="1">
    <location>
        <begin position="228"/>
        <end position="248"/>
    </location>
</feature>
<evidence type="ECO:0000313" key="3">
    <source>
        <dbReference type="Proteomes" id="UP001165302"/>
    </source>
</evidence>
<feature type="transmembrane region" description="Helical" evidence="1">
    <location>
        <begin position="91"/>
        <end position="112"/>
    </location>
</feature>
<keyword evidence="1" id="KW-0472">Membrane</keyword>
<dbReference type="EMBL" id="JADEYP010000003">
    <property type="protein sequence ID" value="MCA5004123.1"/>
    <property type="molecule type" value="Genomic_DNA"/>
</dbReference>
<sequence>MIKNVILYIFVGLMVSLYFFPIGFTFLPSNINSKNLIALIGLILAVLHAAQNRALQINKDILGAIFIVICYCIVGYVSVDLNNTQDYSYANYFVSFTVWTFGAYFVCSLINFAHGDFNIRLLVVYLAYVGIFQCVSAFLINEIPIVKSLVNSFVEQGQFFLEDIRRWYGVGASLDSGGVRFCIILILIAGLLVKDEIVRSSPFLLISLVSSFFVIIIVGNIISRTTSVGSVIAILYLLLNTGMVRKLIPVKTIRFNISLLVLTGLFALLAIYLSQIDDSFYKNMRFAFEGFFNYIETGEWRTDSTDKLDDNMWIWPTDTKTWIIGSGKFEGFIYGTDIGYCRHILYNGIIGISIFSILFLYCFVVFANRYNKYTIVFFMLLCLGFIIWIKVSTDIYQIWAMLFVMTLIEKPDNKSLLLASDKK</sequence>
<organism evidence="2 3">
    <name type="scientific">Sphingobacterium bovistauri</name>
    <dbReference type="NCBI Taxonomy" id="2781959"/>
    <lineage>
        <taxon>Bacteria</taxon>
        <taxon>Pseudomonadati</taxon>
        <taxon>Bacteroidota</taxon>
        <taxon>Sphingobacteriia</taxon>
        <taxon>Sphingobacteriales</taxon>
        <taxon>Sphingobacteriaceae</taxon>
        <taxon>Sphingobacterium</taxon>
    </lineage>
</organism>
<comment type="caution">
    <text evidence="2">The sequence shown here is derived from an EMBL/GenBank/DDBJ whole genome shotgun (WGS) entry which is preliminary data.</text>
</comment>
<keyword evidence="3" id="KW-1185">Reference proteome</keyword>
<keyword evidence="1" id="KW-1133">Transmembrane helix</keyword>
<keyword evidence="1" id="KW-0812">Transmembrane</keyword>
<feature type="transmembrane region" description="Helical" evidence="1">
    <location>
        <begin position="61"/>
        <end position="79"/>
    </location>
</feature>
<feature type="transmembrane region" description="Helical" evidence="1">
    <location>
        <begin position="119"/>
        <end position="140"/>
    </location>
</feature>
<dbReference type="Proteomes" id="UP001165302">
    <property type="component" value="Unassembled WGS sequence"/>
</dbReference>
<name>A0ABS7Z1S5_9SPHI</name>
<accession>A0ABS7Z1S5</accession>